<evidence type="ECO:0000313" key="4">
    <source>
        <dbReference type="Proteomes" id="UP001169006"/>
    </source>
</evidence>
<keyword evidence="2" id="KW-1277">Toxin-antitoxin system</keyword>
<reference evidence="3" key="2">
    <citation type="submission" date="2023-07" db="EMBL/GenBank/DDBJ databases">
        <authorList>
            <person name="Sun H."/>
        </authorList>
    </citation>
    <scope>NUCLEOTIDE SEQUENCE</scope>
    <source>
        <strain evidence="3">05753</strain>
    </source>
</reference>
<dbReference type="EMBL" id="JAUKWQ010000001">
    <property type="protein sequence ID" value="MDO1581671.1"/>
    <property type="molecule type" value="Genomic_DNA"/>
</dbReference>
<name>A0ABT8STL1_9HYPH</name>
<sequence>MARADLAQAYRYLADLNEPAADRLIVELESKARTIATLGLNGRDRSDLAFNVRSIAYRSRILFFRTTPDEVIILRVLHGHQNISADFFAEEQQED</sequence>
<dbReference type="InterPro" id="IPR007712">
    <property type="entry name" value="RelE/ParE_toxin"/>
</dbReference>
<dbReference type="Pfam" id="PF05016">
    <property type="entry name" value="ParE_toxin"/>
    <property type="match status" value="1"/>
</dbReference>
<gene>
    <name evidence="3" type="ORF">Q2T52_06125</name>
</gene>
<dbReference type="PANTHER" id="PTHR33755">
    <property type="entry name" value="TOXIN PARE1-RELATED"/>
    <property type="match status" value="1"/>
</dbReference>
<evidence type="ECO:0000256" key="2">
    <source>
        <dbReference type="ARBA" id="ARBA00022649"/>
    </source>
</evidence>
<comment type="caution">
    <text evidence="3">The sequence shown here is derived from an EMBL/GenBank/DDBJ whole genome shotgun (WGS) entry which is preliminary data.</text>
</comment>
<reference evidence="3" key="1">
    <citation type="journal article" date="2015" name="Int. J. Syst. Evol. Microbiol.">
        <title>Rhizobium oryzicola sp. nov., potential plant-growth-promoting endophytic bacteria isolated from rice roots.</title>
        <authorList>
            <person name="Zhang X.X."/>
            <person name="Gao J.S."/>
            <person name="Cao Y.H."/>
            <person name="Sheirdil R.A."/>
            <person name="Wang X.C."/>
            <person name="Zhang L."/>
        </authorList>
    </citation>
    <scope>NUCLEOTIDE SEQUENCE</scope>
    <source>
        <strain evidence="3">05753</strain>
    </source>
</reference>
<comment type="similarity">
    <text evidence="1">Belongs to the RelE toxin family.</text>
</comment>
<evidence type="ECO:0000313" key="3">
    <source>
        <dbReference type="EMBL" id="MDO1581671.1"/>
    </source>
</evidence>
<dbReference type="InterPro" id="IPR051803">
    <property type="entry name" value="TA_system_RelE-like_toxin"/>
</dbReference>
<accession>A0ABT8STL1</accession>
<dbReference type="RefSeq" id="WP_302075766.1">
    <property type="nucleotide sequence ID" value="NZ_JAUKWQ010000001.1"/>
</dbReference>
<proteinExistence type="inferred from homology"/>
<evidence type="ECO:0000256" key="1">
    <source>
        <dbReference type="ARBA" id="ARBA00006226"/>
    </source>
</evidence>
<organism evidence="3 4">
    <name type="scientific">Rhizobium oryzicola</name>
    <dbReference type="NCBI Taxonomy" id="1232668"/>
    <lineage>
        <taxon>Bacteria</taxon>
        <taxon>Pseudomonadati</taxon>
        <taxon>Pseudomonadota</taxon>
        <taxon>Alphaproteobacteria</taxon>
        <taxon>Hyphomicrobiales</taxon>
        <taxon>Rhizobiaceae</taxon>
        <taxon>Rhizobium/Agrobacterium group</taxon>
        <taxon>Rhizobium</taxon>
    </lineage>
</organism>
<dbReference type="Gene3D" id="3.30.2310.20">
    <property type="entry name" value="RelE-like"/>
    <property type="match status" value="1"/>
</dbReference>
<dbReference type="Proteomes" id="UP001169006">
    <property type="component" value="Unassembled WGS sequence"/>
</dbReference>
<dbReference type="InterPro" id="IPR035093">
    <property type="entry name" value="RelE/ParE_toxin_dom_sf"/>
</dbReference>
<keyword evidence="4" id="KW-1185">Reference proteome</keyword>
<protein>
    <submittedName>
        <fullName evidence="3">Type II toxin-antitoxin system RelE/ParE family toxin</fullName>
    </submittedName>
</protein>